<organism evidence="2 3">
    <name type="scientific">Paenibacillus profundus</name>
    <dbReference type="NCBI Taxonomy" id="1173085"/>
    <lineage>
        <taxon>Bacteria</taxon>
        <taxon>Bacillati</taxon>
        <taxon>Bacillota</taxon>
        <taxon>Bacilli</taxon>
        <taxon>Bacillales</taxon>
        <taxon>Paenibacillaceae</taxon>
        <taxon>Paenibacillus</taxon>
    </lineage>
</organism>
<dbReference type="EMBL" id="JAJNBZ010000007">
    <property type="protein sequence ID" value="MCE5169979.1"/>
    <property type="molecule type" value="Genomic_DNA"/>
</dbReference>
<dbReference type="InterPro" id="IPR036291">
    <property type="entry name" value="NAD(P)-bd_dom_sf"/>
</dbReference>
<protein>
    <recommendedName>
        <fullName evidence="1">Ketopantoate reductase N-terminal domain-containing protein</fullName>
    </recommendedName>
</protein>
<feature type="domain" description="Ketopantoate reductase N-terminal" evidence="1">
    <location>
        <begin position="3"/>
        <end position="137"/>
    </location>
</feature>
<reference evidence="2 3" key="1">
    <citation type="submission" date="2021-11" db="EMBL/GenBank/DDBJ databases">
        <title>Draft genome sequence of Paenibacillus profundus YoMME, a new Gram-positive bacteria with exoelectrogenic properties.</title>
        <authorList>
            <person name="Hubenova Y."/>
            <person name="Hubenova E."/>
            <person name="Manasiev Y."/>
            <person name="Peykov S."/>
            <person name="Mitov M."/>
        </authorList>
    </citation>
    <scope>NUCLEOTIDE SEQUENCE [LARGE SCALE GENOMIC DNA]</scope>
    <source>
        <strain evidence="2 3">YoMME</strain>
    </source>
</reference>
<name>A0ABS8YFH9_9BACL</name>
<proteinExistence type="predicted"/>
<dbReference type="Gene3D" id="3.40.50.720">
    <property type="entry name" value="NAD(P)-binding Rossmann-like Domain"/>
    <property type="match status" value="1"/>
</dbReference>
<keyword evidence="3" id="KW-1185">Reference proteome</keyword>
<dbReference type="SUPFAM" id="SSF51735">
    <property type="entry name" value="NAD(P)-binding Rossmann-fold domains"/>
    <property type="match status" value="1"/>
</dbReference>
<evidence type="ECO:0000259" key="1">
    <source>
        <dbReference type="Pfam" id="PF02558"/>
    </source>
</evidence>
<evidence type="ECO:0000313" key="2">
    <source>
        <dbReference type="EMBL" id="MCE5169979.1"/>
    </source>
</evidence>
<accession>A0ABS8YFH9</accession>
<evidence type="ECO:0000313" key="3">
    <source>
        <dbReference type="Proteomes" id="UP001199916"/>
    </source>
</evidence>
<sequence>MKILVIGAGVIGTAYAWVIHEAGYDVTLYVRPHKLEAMREVHISCLDKRRKKPVQINTIYRPKVTDQFTSADGYDLILVCVKYNQLESVLPMLSEAAGEADILFFQNMWEIRKKIEPYLRASQYFLGFPSVGGGKTENRLDCFLESSFAVPNLLGEVNGEITPRVKAAAAIFKQAGFKPVVSKYMTTWLTTHYVWAASFLGGVVKAGSVEEFSRNPVFIKETYLAMREGFRVCRQKGFEVKKVAPQSLYDTLPLFLLTMVTRKMFQQEEMQNMLKAHIAHSPDEMLGMYYDVLNDGQAKNIEIPYYIGFKDHIDKYFTQ</sequence>
<dbReference type="InterPro" id="IPR013332">
    <property type="entry name" value="KPR_N"/>
</dbReference>
<dbReference type="Proteomes" id="UP001199916">
    <property type="component" value="Unassembled WGS sequence"/>
</dbReference>
<gene>
    <name evidence="2" type="ORF">LQV63_11730</name>
</gene>
<dbReference type="Pfam" id="PF02558">
    <property type="entry name" value="ApbA"/>
    <property type="match status" value="1"/>
</dbReference>
<comment type="caution">
    <text evidence="2">The sequence shown here is derived from an EMBL/GenBank/DDBJ whole genome shotgun (WGS) entry which is preliminary data.</text>
</comment>
<dbReference type="RefSeq" id="WP_233696839.1">
    <property type="nucleotide sequence ID" value="NZ_JAJNBZ010000007.1"/>
</dbReference>